<dbReference type="Gene3D" id="3.30.360.10">
    <property type="entry name" value="Dihydrodipicolinate Reductase, domain 2"/>
    <property type="match status" value="1"/>
</dbReference>
<dbReference type="SUPFAM" id="SSF51735">
    <property type="entry name" value="NAD(P)-binding Rossmann-fold domains"/>
    <property type="match status" value="1"/>
</dbReference>
<dbReference type="SUPFAM" id="SSF55347">
    <property type="entry name" value="Glyceraldehyde-3-phosphate dehydrogenase-like, C-terminal domain"/>
    <property type="match status" value="1"/>
</dbReference>
<feature type="domain" description="GFO/IDH/MocA-like oxidoreductase" evidence="2">
    <location>
        <begin position="131"/>
        <end position="238"/>
    </location>
</feature>
<dbReference type="Pfam" id="PF01408">
    <property type="entry name" value="GFO_IDH_MocA"/>
    <property type="match status" value="1"/>
</dbReference>
<protein>
    <submittedName>
        <fullName evidence="3">Gfo/Idh/MocA family oxidoreductase</fullName>
    </submittedName>
</protein>
<dbReference type="InterPro" id="IPR000683">
    <property type="entry name" value="Gfo/Idh/MocA-like_OxRdtase_N"/>
</dbReference>
<dbReference type="PANTHER" id="PTHR43377:SF1">
    <property type="entry name" value="BILIVERDIN REDUCTASE A"/>
    <property type="match status" value="1"/>
</dbReference>
<dbReference type="InterPro" id="IPR036291">
    <property type="entry name" value="NAD(P)-bd_dom_sf"/>
</dbReference>
<dbReference type="EMBL" id="DXCF01000014">
    <property type="protein sequence ID" value="HIZ09375.1"/>
    <property type="molecule type" value="Genomic_DNA"/>
</dbReference>
<dbReference type="InterPro" id="IPR051450">
    <property type="entry name" value="Gfo/Idh/MocA_Oxidoreductases"/>
</dbReference>
<dbReference type="Proteomes" id="UP000824025">
    <property type="component" value="Unassembled WGS sequence"/>
</dbReference>
<evidence type="ECO:0000259" key="1">
    <source>
        <dbReference type="Pfam" id="PF01408"/>
    </source>
</evidence>
<accession>A0A9D2D6M3</accession>
<evidence type="ECO:0000259" key="2">
    <source>
        <dbReference type="Pfam" id="PF22725"/>
    </source>
</evidence>
<evidence type="ECO:0000313" key="3">
    <source>
        <dbReference type="EMBL" id="HIZ09375.1"/>
    </source>
</evidence>
<reference evidence="3" key="2">
    <citation type="submission" date="2021-04" db="EMBL/GenBank/DDBJ databases">
        <authorList>
            <person name="Gilroy R."/>
        </authorList>
    </citation>
    <scope>NUCLEOTIDE SEQUENCE</scope>
    <source>
        <strain evidence="3">CHK192-19661</strain>
    </source>
</reference>
<dbReference type="PANTHER" id="PTHR43377">
    <property type="entry name" value="BILIVERDIN REDUCTASE A"/>
    <property type="match status" value="1"/>
</dbReference>
<feature type="domain" description="Gfo/Idh/MocA-like oxidoreductase N-terminal" evidence="1">
    <location>
        <begin position="4"/>
        <end position="121"/>
    </location>
</feature>
<organism evidence="3 4">
    <name type="scientific">Candidatus Borkfalkia avicola</name>
    <dbReference type="NCBI Taxonomy" id="2838503"/>
    <lineage>
        <taxon>Bacteria</taxon>
        <taxon>Bacillati</taxon>
        <taxon>Bacillota</taxon>
        <taxon>Clostridia</taxon>
        <taxon>Christensenellales</taxon>
        <taxon>Christensenellaceae</taxon>
        <taxon>Candidatus Borkfalkia</taxon>
    </lineage>
</organism>
<name>A0A9D2D6M3_9FIRM</name>
<sequence>MKEIRVGLLGCGYMGGMHLACYSAMENVRVAAVADVREAYLKSAAGRTGAPAFSDAAKLIEEADVDVIDVCLPTFLHARHAVAAMKKGRHVFIEKPLCLTEREADELLDMQKKTGVSVQVGQVIRFWDEYEYLRGAVGDGRFGAVKGAHFLRRSPSPDWGWENWLHDPARSGGAGFDLHIHDSDYMLSLFGQPASSVSAVNVRGEKNGYVTTLAFYDGFSVTAEGGWDLPANYPFEMAYSAVFERAAVEFSSRRGLTVYPEDGEPYSPEIRRQSAVSESGQGGNISSLGGYYNELEYFISCIAEGRRPEKATLADAAASVRFVLKELQ</sequence>
<comment type="caution">
    <text evidence="3">The sequence shown here is derived from an EMBL/GenBank/DDBJ whole genome shotgun (WGS) entry which is preliminary data.</text>
</comment>
<dbReference type="AlphaFoldDB" id="A0A9D2D6M3"/>
<reference evidence="3" key="1">
    <citation type="journal article" date="2021" name="PeerJ">
        <title>Extensive microbial diversity within the chicken gut microbiome revealed by metagenomics and culture.</title>
        <authorList>
            <person name="Gilroy R."/>
            <person name="Ravi A."/>
            <person name="Getino M."/>
            <person name="Pursley I."/>
            <person name="Horton D.L."/>
            <person name="Alikhan N.F."/>
            <person name="Baker D."/>
            <person name="Gharbi K."/>
            <person name="Hall N."/>
            <person name="Watson M."/>
            <person name="Adriaenssens E.M."/>
            <person name="Foster-Nyarko E."/>
            <person name="Jarju S."/>
            <person name="Secka A."/>
            <person name="Antonio M."/>
            <person name="Oren A."/>
            <person name="Chaudhuri R.R."/>
            <person name="La Ragione R."/>
            <person name="Hildebrand F."/>
            <person name="Pallen M.J."/>
        </authorList>
    </citation>
    <scope>NUCLEOTIDE SEQUENCE</scope>
    <source>
        <strain evidence="3">CHK192-19661</strain>
    </source>
</reference>
<dbReference type="Pfam" id="PF22725">
    <property type="entry name" value="GFO_IDH_MocA_C3"/>
    <property type="match status" value="1"/>
</dbReference>
<gene>
    <name evidence="3" type="ORF">H9726_02685</name>
</gene>
<proteinExistence type="predicted"/>
<dbReference type="GO" id="GO:0000166">
    <property type="term" value="F:nucleotide binding"/>
    <property type="evidence" value="ECO:0007669"/>
    <property type="project" value="InterPro"/>
</dbReference>
<dbReference type="InterPro" id="IPR055170">
    <property type="entry name" value="GFO_IDH_MocA-like_dom"/>
</dbReference>
<dbReference type="Gene3D" id="3.40.50.720">
    <property type="entry name" value="NAD(P)-binding Rossmann-like Domain"/>
    <property type="match status" value="1"/>
</dbReference>
<evidence type="ECO:0000313" key="4">
    <source>
        <dbReference type="Proteomes" id="UP000824025"/>
    </source>
</evidence>